<keyword evidence="8" id="KW-1185">Reference proteome</keyword>
<dbReference type="InterPro" id="IPR009057">
    <property type="entry name" value="Homeodomain-like_sf"/>
</dbReference>
<dbReference type="PRINTS" id="PR00455">
    <property type="entry name" value="HTHTETR"/>
</dbReference>
<proteinExistence type="predicted"/>
<sequence length="225" mass="24493">MNEPVGLRELKKERTRETIAETAIRLFLAKGFDQVSVTEVAATAEVSRRTLFAYFPTKEDLVLQRFADHESEAARIVRSRPAGREPLEALREALLAALGQRDPNTGLTDDPEARAFFGMILDTESLAVRLTRYASRGIDALAEALREAGADPLVARLTAAQVLVVQHELAVMNHTCLTAGESADERHPEAVRAAERAFDLLSHGVGDKASGAPPAPQAEQVPRPH</sequence>
<dbReference type="PANTHER" id="PTHR30055">
    <property type="entry name" value="HTH-TYPE TRANSCRIPTIONAL REGULATOR RUTR"/>
    <property type="match status" value="1"/>
</dbReference>
<dbReference type="InterPro" id="IPR050109">
    <property type="entry name" value="HTH-type_TetR-like_transc_reg"/>
</dbReference>
<feature type="region of interest" description="Disordered" evidence="5">
    <location>
        <begin position="203"/>
        <end position="225"/>
    </location>
</feature>
<evidence type="ECO:0000256" key="4">
    <source>
        <dbReference type="PROSITE-ProRule" id="PRU00335"/>
    </source>
</evidence>
<keyword evidence="2 4" id="KW-0238">DNA-binding</keyword>
<evidence type="ECO:0000256" key="3">
    <source>
        <dbReference type="ARBA" id="ARBA00023163"/>
    </source>
</evidence>
<evidence type="ECO:0000259" key="6">
    <source>
        <dbReference type="PROSITE" id="PS50977"/>
    </source>
</evidence>
<dbReference type="InterPro" id="IPR001647">
    <property type="entry name" value="HTH_TetR"/>
</dbReference>
<reference evidence="8" key="1">
    <citation type="submission" date="2023-07" db="EMBL/GenBank/DDBJ databases">
        <title>30 novel species of actinomycetes from the DSMZ collection.</title>
        <authorList>
            <person name="Nouioui I."/>
        </authorList>
    </citation>
    <scope>NUCLEOTIDE SEQUENCE [LARGE SCALE GENOMIC DNA]</scope>
    <source>
        <strain evidence="8">DSM 41770</strain>
    </source>
</reference>
<dbReference type="PROSITE" id="PS50977">
    <property type="entry name" value="HTH_TETR_2"/>
    <property type="match status" value="1"/>
</dbReference>
<protein>
    <submittedName>
        <fullName evidence="7">TetR family transcriptional regulator</fullName>
    </submittedName>
</protein>
<evidence type="ECO:0000313" key="7">
    <source>
        <dbReference type="EMBL" id="MDT0432887.1"/>
    </source>
</evidence>
<dbReference type="Gene3D" id="1.10.10.60">
    <property type="entry name" value="Homeodomain-like"/>
    <property type="match status" value="1"/>
</dbReference>
<feature type="DNA-binding region" description="H-T-H motif" evidence="4">
    <location>
        <begin position="36"/>
        <end position="55"/>
    </location>
</feature>
<keyword evidence="3" id="KW-0804">Transcription</keyword>
<evidence type="ECO:0000256" key="5">
    <source>
        <dbReference type="SAM" id="MobiDB-lite"/>
    </source>
</evidence>
<accession>A0ABU2RWB7</accession>
<dbReference type="Pfam" id="PF00440">
    <property type="entry name" value="TetR_N"/>
    <property type="match status" value="1"/>
</dbReference>
<dbReference type="RefSeq" id="WP_200696153.1">
    <property type="nucleotide sequence ID" value="NZ_JAVREX010000032.1"/>
</dbReference>
<comment type="caution">
    <text evidence="7">The sequence shown here is derived from an EMBL/GenBank/DDBJ whole genome shotgun (WGS) entry which is preliminary data.</text>
</comment>
<dbReference type="PANTHER" id="PTHR30055:SF234">
    <property type="entry name" value="HTH-TYPE TRANSCRIPTIONAL REGULATOR BETI"/>
    <property type="match status" value="1"/>
</dbReference>
<evidence type="ECO:0000256" key="1">
    <source>
        <dbReference type="ARBA" id="ARBA00023015"/>
    </source>
</evidence>
<keyword evidence="1" id="KW-0805">Transcription regulation</keyword>
<gene>
    <name evidence="7" type="ORF">RM649_35385</name>
</gene>
<dbReference type="PROSITE" id="PS01081">
    <property type="entry name" value="HTH_TETR_1"/>
    <property type="match status" value="1"/>
</dbReference>
<dbReference type="EMBL" id="JAVREX010000032">
    <property type="protein sequence ID" value="MDT0432887.1"/>
    <property type="molecule type" value="Genomic_DNA"/>
</dbReference>
<dbReference type="InterPro" id="IPR023772">
    <property type="entry name" value="DNA-bd_HTH_TetR-type_CS"/>
</dbReference>
<name>A0ABU2RWB7_9ACTN</name>
<evidence type="ECO:0000313" key="8">
    <source>
        <dbReference type="Proteomes" id="UP001183777"/>
    </source>
</evidence>
<dbReference type="SUPFAM" id="SSF46689">
    <property type="entry name" value="Homeodomain-like"/>
    <property type="match status" value="1"/>
</dbReference>
<dbReference type="Gene3D" id="1.10.357.10">
    <property type="entry name" value="Tetracycline Repressor, domain 2"/>
    <property type="match status" value="1"/>
</dbReference>
<organism evidence="7 8">
    <name type="scientific">Streptomyces salyersiae</name>
    <dbReference type="NCBI Taxonomy" id="3075530"/>
    <lineage>
        <taxon>Bacteria</taxon>
        <taxon>Bacillati</taxon>
        <taxon>Actinomycetota</taxon>
        <taxon>Actinomycetes</taxon>
        <taxon>Kitasatosporales</taxon>
        <taxon>Streptomycetaceae</taxon>
        <taxon>Streptomyces</taxon>
    </lineage>
</organism>
<evidence type="ECO:0000256" key="2">
    <source>
        <dbReference type="ARBA" id="ARBA00023125"/>
    </source>
</evidence>
<dbReference type="Proteomes" id="UP001183777">
    <property type="component" value="Unassembled WGS sequence"/>
</dbReference>
<feature type="domain" description="HTH tetR-type" evidence="6">
    <location>
        <begin position="13"/>
        <end position="73"/>
    </location>
</feature>